<comment type="caution">
    <text evidence="4">The sequence shown here is derived from an EMBL/GenBank/DDBJ whole genome shotgun (WGS) entry which is preliminary data.</text>
</comment>
<name>A0ABW3WT71_9FLAO</name>
<feature type="domain" description="Gfo/Idh/MocA-like oxidoreductase N-terminal" evidence="2">
    <location>
        <begin position="11"/>
        <end position="131"/>
    </location>
</feature>
<dbReference type="InterPro" id="IPR055170">
    <property type="entry name" value="GFO_IDH_MocA-like_dom"/>
</dbReference>
<protein>
    <submittedName>
        <fullName evidence="4">Gfo/Idh/MocA family protein</fullName>
    </submittedName>
</protein>
<evidence type="ECO:0000259" key="2">
    <source>
        <dbReference type="Pfam" id="PF01408"/>
    </source>
</evidence>
<evidence type="ECO:0000259" key="3">
    <source>
        <dbReference type="Pfam" id="PF22725"/>
    </source>
</evidence>
<dbReference type="RefSeq" id="WP_386810248.1">
    <property type="nucleotide sequence ID" value="NZ_JBHTMV010000009.1"/>
</dbReference>
<dbReference type="InterPro" id="IPR036291">
    <property type="entry name" value="NAD(P)-bd_dom_sf"/>
</dbReference>
<dbReference type="InterPro" id="IPR050463">
    <property type="entry name" value="Gfo/Idh/MocA_oxidrdct_glycsds"/>
</dbReference>
<keyword evidence="5" id="KW-1185">Reference proteome</keyword>
<dbReference type="InterPro" id="IPR000683">
    <property type="entry name" value="Gfo/Idh/MocA-like_OxRdtase_N"/>
</dbReference>
<evidence type="ECO:0000313" key="4">
    <source>
        <dbReference type="EMBL" id="MFD1294863.1"/>
    </source>
</evidence>
<dbReference type="Pfam" id="PF22725">
    <property type="entry name" value="GFO_IDH_MocA_C3"/>
    <property type="match status" value="1"/>
</dbReference>
<dbReference type="Gene3D" id="3.40.50.720">
    <property type="entry name" value="NAD(P)-binding Rossmann-like Domain"/>
    <property type="match status" value="1"/>
</dbReference>
<dbReference type="Gene3D" id="3.30.360.10">
    <property type="entry name" value="Dihydrodipicolinate Reductase, domain 2"/>
    <property type="match status" value="1"/>
</dbReference>
<reference evidence="5" key="1">
    <citation type="journal article" date="2019" name="Int. J. Syst. Evol. Microbiol.">
        <title>The Global Catalogue of Microorganisms (GCM) 10K type strain sequencing project: providing services to taxonomists for standard genome sequencing and annotation.</title>
        <authorList>
            <consortium name="The Broad Institute Genomics Platform"/>
            <consortium name="The Broad Institute Genome Sequencing Center for Infectious Disease"/>
            <person name="Wu L."/>
            <person name="Ma J."/>
        </authorList>
    </citation>
    <scope>NUCLEOTIDE SEQUENCE [LARGE SCALE GENOMIC DNA]</scope>
    <source>
        <strain evidence="5">CCUG 62221</strain>
    </source>
</reference>
<dbReference type="EMBL" id="JBHTMV010000009">
    <property type="protein sequence ID" value="MFD1294863.1"/>
    <property type="molecule type" value="Genomic_DNA"/>
</dbReference>
<dbReference type="PANTHER" id="PTHR43818:SF11">
    <property type="entry name" value="BCDNA.GH03377"/>
    <property type="match status" value="1"/>
</dbReference>
<evidence type="ECO:0000313" key="5">
    <source>
        <dbReference type="Proteomes" id="UP001597241"/>
    </source>
</evidence>
<dbReference type="Proteomes" id="UP001597241">
    <property type="component" value="Unassembled WGS sequence"/>
</dbReference>
<feature type="domain" description="GFO/IDH/MocA-like oxidoreductase" evidence="3">
    <location>
        <begin position="139"/>
        <end position="262"/>
    </location>
</feature>
<keyword evidence="1" id="KW-0560">Oxidoreductase</keyword>
<dbReference type="Pfam" id="PF01408">
    <property type="entry name" value="GFO_IDH_MocA"/>
    <property type="match status" value="1"/>
</dbReference>
<accession>A0ABW3WT71</accession>
<organism evidence="4 5">
    <name type="scientific">Lutibacter holmesii</name>
    <dbReference type="NCBI Taxonomy" id="1137985"/>
    <lineage>
        <taxon>Bacteria</taxon>
        <taxon>Pseudomonadati</taxon>
        <taxon>Bacteroidota</taxon>
        <taxon>Flavobacteriia</taxon>
        <taxon>Flavobacteriales</taxon>
        <taxon>Flavobacteriaceae</taxon>
        <taxon>Lutibacter</taxon>
    </lineage>
</organism>
<dbReference type="SUPFAM" id="SSF51735">
    <property type="entry name" value="NAD(P)-binding Rossmann-fold domains"/>
    <property type="match status" value="1"/>
</dbReference>
<dbReference type="PANTHER" id="PTHR43818">
    <property type="entry name" value="BCDNA.GH03377"/>
    <property type="match status" value="1"/>
</dbReference>
<gene>
    <name evidence="4" type="ORF">ACFQ5N_13555</name>
</gene>
<evidence type="ECO:0000256" key="1">
    <source>
        <dbReference type="ARBA" id="ARBA00023002"/>
    </source>
</evidence>
<sequence length="330" mass="37713">MSTKKHTPTLIRWGIIGCGNVTEVKSGPPYYLVKGFNLVAVMRRDLEKAKNFAQRHQIQKYYSNADELIHDNEVDAIYIATPPDTHKYYALKVAEAKKPCCIEKPLTPNYNDSLTIYNTFKKLNIPLFVAYYRRSLPRFTRIKKWLTANKIGTVRHINWHLSKNASEQDISKKYNWRTDATIAPAGYFDDLASHGIDLFTYLLGNIKEAKGISLNQQKLYSAKDAITACWVHENGITGAGSWNFGCNTREDTVEIFGSKGKICFSVFDKNPIILKNEFENESLIIEHPKHVQFFHVENMRDHLFGKSIHPSLGKSALHTSWVMDKILGTI</sequence>
<proteinExistence type="predicted"/>
<dbReference type="SUPFAM" id="SSF55347">
    <property type="entry name" value="Glyceraldehyde-3-phosphate dehydrogenase-like, C-terminal domain"/>
    <property type="match status" value="1"/>
</dbReference>